<accession>A0ABZ3IEL6</accession>
<feature type="domain" description="Pyrrolysine biosynthesis protein PylD N-terminal" evidence="2">
    <location>
        <begin position="9"/>
        <end position="124"/>
    </location>
</feature>
<name>A0ABZ3IEL6_9FIRM</name>
<dbReference type="EMBL" id="CP155573">
    <property type="protein sequence ID" value="XFO64061.1"/>
    <property type="molecule type" value="Genomic_DNA"/>
</dbReference>
<dbReference type="Proteomes" id="UP000216752">
    <property type="component" value="Chromosome"/>
</dbReference>
<dbReference type="RefSeq" id="WP_094605426.1">
    <property type="nucleotide sequence ID" value="NZ_CP155573.1"/>
</dbReference>
<evidence type="ECO:0008006" key="5">
    <source>
        <dbReference type="Google" id="ProtNLM"/>
    </source>
</evidence>
<evidence type="ECO:0000259" key="1">
    <source>
        <dbReference type="Pfam" id="PF01488"/>
    </source>
</evidence>
<sequence>MTRLREDDIDTVSEKLYEYNENLRHILGKSLAEIAAYSLGKKPEEFAGKRNVPIGVIPVSCGQGVIGGFAQTVQQIVEFLGFRSFVATQSDVGGLAEAVRRGAQVVFLADDDQFVAIHLAGGKVADNGEATGRGYAAALALMAGGLLGKKVLLIGAGPVGTGAAAFLTQQGAQVSVYDIDLEKSEKLRQTIDGVTVVSNLSVALAECNLVVEATPAVDVIAGKYITVDSMVAAPGIPLGLYSECVEKLSGKLIHDVLEIGVATMLFTVIDD</sequence>
<keyword evidence="4" id="KW-1185">Reference proteome</keyword>
<dbReference type="InterPro" id="IPR048757">
    <property type="entry name" value="PylD_N"/>
</dbReference>
<evidence type="ECO:0000259" key="2">
    <source>
        <dbReference type="Pfam" id="PF21455"/>
    </source>
</evidence>
<gene>
    <name evidence="3" type="ORF">SPSIL_001510</name>
</gene>
<dbReference type="InterPro" id="IPR023914">
    <property type="entry name" value="Pyrrolys_PylD"/>
</dbReference>
<dbReference type="InterPro" id="IPR036291">
    <property type="entry name" value="NAD(P)-bd_dom_sf"/>
</dbReference>
<dbReference type="NCBIfam" id="TIGR03911">
    <property type="entry name" value="pyrrolys_PylD"/>
    <property type="match status" value="1"/>
</dbReference>
<evidence type="ECO:0000313" key="4">
    <source>
        <dbReference type="Proteomes" id="UP000216752"/>
    </source>
</evidence>
<dbReference type="Pfam" id="PF21455">
    <property type="entry name" value="PylD_N"/>
    <property type="match status" value="1"/>
</dbReference>
<evidence type="ECO:0000313" key="3">
    <source>
        <dbReference type="EMBL" id="XFO64061.1"/>
    </source>
</evidence>
<dbReference type="Pfam" id="PF01488">
    <property type="entry name" value="Shikimate_DH"/>
    <property type="match status" value="1"/>
</dbReference>
<dbReference type="SUPFAM" id="SSF51735">
    <property type="entry name" value="NAD(P)-binding Rossmann-fold domains"/>
    <property type="match status" value="1"/>
</dbReference>
<dbReference type="Gene3D" id="3.40.50.12150">
    <property type="match status" value="1"/>
</dbReference>
<protein>
    <recommendedName>
        <fullName evidence="5">Pyrrolysine biosynthesis protein PylD</fullName>
    </recommendedName>
</protein>
<feature type="domain" description="Quinate/shikimate 5-dehydrogenase/glutamyl-tRNA reductase" evidence="1">
    <location>
        <begin position="145"/>
        <end position="222"/>
    </location>
</feature>
<reference evidence="3" key="1">
    <citation type="submission" date="2024-05" db="EMBL/GenBank/DDBJ databases">
        <title>Isolation and characterization of Sporomusa carbonis sp. nov., a carboxydotrophic hydrogenogen in the genus of Sporomusa isolated from a charcoal burning pile.</title>
        <authorList>
            <person name="Boeer T."/>
            <person name="Rosenbaum F."/>
            <person name="Eysell L."/>
            <person name="Mueller V."/>
            <person name="Daniel R."/>
            <person name="Poehlein A."/>
        </authorList>
    </citation>
    <scope>NUCLEOTIDE SEQUENCE [LARGE SCALE GENOMIC DNA]</scope>
    <source>
        <strain evidence="3">DSM 10669</strain>
    </source>
</reference>
<dbReference type="Gene3D" id="3.40.50.720">
    <property type="entry name" value="NAD(P)-binding Rossmann-like Domain"/>
    <property type="match status" value="1"/>
</dbReference>
<dbReference type="InterPro" id="IPR006151">
    <property type="entry name" value="Shikm_DH/Glu-tRNA_Rdtase"/>
</dbReference>
<proteinExistence type="predicted"/>
<organism evidence="3 4">
    <name type="scientific">Sporomusa silvacetica DSM 10669</name>
    <dbReference type="NCBI Taxonomy" id="1123289"/>
    <lineage>
        <taxon>Bacteria</taxon>
        <taxon>Bacillati</taxon>
        <taxon>Bacillota</taxon>
        <taxon>Negativicutes</taxon>
        <taxon>Selenomonadales</taxon>
        <taxon>Sporomusaceae</taxon>
        <taxon>Sporomusa</taxon>
    </lineage>
</organism>